<accession>A0A4S3MBV1</accession>
<protein>
    <submittedName>
        <fullName evidence="2">Uncharacterized protein</fullName>
    </submittedName>
</protein>
<sequence>MIRSGAADTLKRWAEPLIAVAITGFGLWWALTGFALIRWLGVAVTVLGVALLVLGIRRARFWRGGQGAGHVEVDEGAIAYFGPLGGGVIGANALHSLRLVTRDGARSWELRAPGQDPLQVPVDANGAEALFDVFANLPGIDMRRLLRALDETGPQDVVIWVRNDARLH</sequence>
<keyword evidence="1" id="KW-1133">Transmembrane helix</keyword>
<feature type="transmembrane region" description="Helical" evidence="1">
    <location>
        <begin position="37"/>
        <end position="56"/>
    </location>
</feature>
<feature type="transmembrane region" description="Helical" evidence="1">
    <location>
        <begin position="12"/>
        <end position="31"/>
    </location>
</feature>
<gene>
    <name evidence="2" type="ORF">E7681_05945</name>
</gene>
<evidence type="ECO:0000313" key="3">
    <source>
        <dbReference type="Proteomes" id="UP000306113"/>
    </source>
</evidence>
<name>A0A4S3MBV1_9RHOB</name>
<comment type="caution">
    <text evidence="2">The sequence shown here is derived from an EMBL/GenBank/DDBJ whole genome shotgun (WGS) entry which is preliminary data.</text>
</comment>
<reference evidence="2 3" key="1">
    <citation type="submission" date="2019-04" db="EMBL/GenBank/DDBJ databases">
        <title>Draft genome sequence of Youngimonas vesicularis.</title>
        <authorList>
            <person name="Hameed A."/>
        </authorList>
    </citation>
    <scope>NUCLEOTIDE SEQUENCE [LARGE SCALE GENOMIC DNA]</scope>
    <source>
        <strain evidence="2 3">CC-AMW-E</strain>
    </source>
</reference>
<evidence type="ECO:0000313" key="2">
    <source>
        <dbReference type="EMBL" id="THD75984.1"/>
    </source>
</evidence>
<dbReference type="AlphaFoldDB" id="A0A4S3MBV1"/>
<proteinExistence type="predicted"/>
<organism evidence="2 3">
    <name type="scientific">Thalassobius vesicularis</name>
    <dbReference type="NCBI Taxonomy" id="1294297"/>
    <lineage>
        <taxon>Bacteria</taxon>
        <taxon>Pseudomonadati</taxon>
        <taxon>Pseudomonadota</taxon>
        <taxon>Alphaproteobacteria</taxon>
        <taxon>Rhodobacterales</taxon>
        <taxon>Roseobacteraceae</taxon>
        <taxon>Thalassovita</taxon>
    </lineage>
</organism>
<evidence type="ECO:0000256" key="1">
    <source>
        <dbReference type="SAM" id="Phobius"/>
    </source>
</evidence>
<dbReference type="Proteomes" id="UP000306113">
    <property type="component" value="Unassembled WGS sequence"/>
</dbReference>
<keyword evidence="1" id="KW-0812">Transmembrane</keyword>
<keyword evidence="3" id="KW-1185">Reference proteome</keyword>
<dbReference type="RefSeq" id="WP_136338345.1">
    <property type="nucleotide sequence ID" value="NZ_SSMD01000002.1"/>
</dbReference>
<dbReference type="EMBL" id="SSMD01000002">
    <property type="protein sequence ID" value="THD75984.1"/>
    <property type="molecule type" value="Genomic_DNA"/>
</dbReference>
<dbReference type="OrthoDB" id="7851333at2"/>
<keyword evidence="1" id="KW-0472">Membrane</keyword>